<dbReference type="STRING" id="1123308.GCA_000380085_01804"/>
<evidence type="ECO:0000313" key="2">
    <source>
        <dbReference type="Proteomes" id="UP000215185"/>
    </source>
</evidence>
<dbReference type="InterPro" id="IPR052922">
    <property type="entry name" value="Cytidylate_Kinase-2"/>
</dbReference>
<reference evidence="1 2" key="1">
    <citation type="submission" date="2017-06" db="EMBL/GenBank/DDBJ databases">
        <authorList>
            <consortium name="Pathogen Informatics"/>
        </authorList>
    </citation>
    <scope>NUCLEOTIDE SEQUENCE [LARGE SCALE GENOMIC DNA]</scope>
    <source>
        <strain evidence="1 2">NCTC13788</strain>
    </source>
</reference>
<protein>
    <submittedName>
        <fullName evidence="1">DNA topology modulation protein</fullName>
    </submittedName>
</protein>
<accession>A0A239SV09</accession>
<dbReference type="RefSeq" id="WP_018374347.1">
    <property type="nucleotide sequence ID" value="NZ_LT906439.1"/>
</dbReference>
<dbReference type="EMBL" id="LT906439">
    <property type="protein sequence ID" value="SNU88648.1"/>
    <property type="molecule type" value="Genomic_DNA"/>
</dbReference>
<dbReference type="NCBIfam" id="NF005576">
    <property type="entry name" value="PRK07261.1"/>
    <property type="match status" value="1"/>
</dbReference>
<dbReference type="OrthoDB" id="1201990at2"/>
<evidence type="ECO:0000313" key="1">
    <source>
        <dbReference type="EMBL" id="SNU88648.1"/>
    </source>
</evidence>
<dbReference type="Gene3D" id="3.40.50.300">
    <property type="entry name" value="P-loop containing nucleotide triphosphate hydrolases"/>
    <property type="match status" value="1"/>
</dbReference>
<dbReference type="Proteomes" id="UP000215185">
    <property type="component" value="Chromosome 1"/>
</dbReference>
<name>A0A239SV09_9STRE</name>
<dbReference type="PANTHER" id="PTHR37816">
    <property type="entry name" value="YALI0E33011P"/>
    <property type="match status" value="1"/>
</dbReference>
<dbReference type="SUPFAM" id="SSF52540">
    <property type="entry name" value="P-loop containing nucleoside triphosphate hydrolases"/>
    <property type="match status" value="1"/>
</dbReference>
<gene>
    <name evidence="1" type="primary">flaR</name>
    <name evidence="1" type="ORF">SAMEA4412692_01163</name>
</gene>
<dbReference type="PANTHER" id="PTHR37816:SF3">
    <property type="entry name" value="MODULATES DNA TOPOLOGY"/>
    <property type="match status" value="1"/>
</dbReference>
<proteinExistence type="predicted"/>
<keyword evidence="2" id="KW-1185">Reference proteome</keyword>
<sequence>MKIAIIGYSGAGKSTLAQKLAQHYQIPKLHLDTLQFLPGWQERPKELLCQDLARFLEANDNWVIDGNYSFAHYERRMEEADQIIFLNFNRFNALWRAFKRAIKHRNKTRDSMAAGCPEKFDWEFIRWILWDGRSKQTKTRYHKLSENFPEKVIVLRNQREMNHFLKKIEMI</sequence>
<dbReference type="KEGG" id="smen:SAMEA4412692_1163"/>
<organism evidence="1 2">
    <name type="scientific">Streptococcus merionis</name>
    <dbReference type="NCBI Taxonomy" id="400065"/>
    <lineage>
        <taxon>Bacteria</taxon>
        <taxon>Bacillati</taxon>
        <taxon>Bacillota</taxon>
        <taxon>Bacilli</taxon>
        <taxon>Lactobacillales</taxon>
        <taxon>Streptococcaceae</taxon>
        <taxon>Streptococcus</taxon>
    </lineage>
</organism>
<dbReference type="InterPro" id="IPR027417">
    <property type="entry name" value="P-loop_NTPase"/>
</dbReference>
<dbReference type="eggNOG" id="COG0563">
    <property type="taxonomic scope" value="Bacteria"/>
</dbReference>
<dbReference type="AlphaFoldDB" id="A0A239SV09"/>